<protein>
    <submittedName>
        <fullName evidence="1">Uncharacterized protein</fullName>
    </submittedName>
</protein>
<organism evidence="1 2">
    <name type="scientific">Heliocybe sulcata</name>
    <dbReference type="NCBI Taxonomy" id="5364"/>
    <lineage>
        <taxon>Eukaryota</taxon>
        <taxon>Fungi</taxon>
        <taxon>Dikarya</taxon>
        <taxon>Basidiomycota</taxon>
        <taxon>Agaricomycotina</taxon>
        <taxon>Agaricomycetes</taxon>
        <taxon>Gloeophyllales</taxon>
        <taxon>Gloeophyllaceae</taxon>
        <taxon>Heliocybe</taxon>
    </lineage>
</organism>
<name>A0A5C3MTB4_9AGAM</name>
<dbReference type="EMBL" id="ML213520">
    <property type="protein sequence ID" value="TFK48173.1"/>
    <property type="molecule type" value="Genomic_DNA"/>
</dbReference>
<proteinExistence type="predicted"/>
<accession>A0A5C3MTB4</accession>
<keyword evidence="2" id="KW-1185">Reference proteome</keyword>
<dbReference type="AlphaFoldDB" id="A0A5C3MTB4"/>
<sequence length="168" mass="18926">MDGQPDNISVLDTTHISHEKRLKGSLVAFYLADQCDIVRRNTPHVHSSWGIRQRAASSHLYRQPYLAEGDRGSHSYGAGMRIANGVTPSWLVQRQTLLGVQYEGTYFPCTRKPFRAVQKHAEQTFRPPSAFFPPLGERELGRCNASLSAATLRKRRLPVNSSKKISQH</sequence>
<evidence type="ECO:0000313" key="1">
    <source>
        <dbReference type="EMBL" id="TFK48173.1"/>
    </source>
</evidence>
<gene>
    <name evidence="1" type="ORF">OE88DRAFT_1664577</name>
</gene>
<reference evidence="1 2" key="1">
    <citation type="journal article" date="2019" name="Nat. Ecol. Evol.">
        <title>Megaphylogeny resolves global patterns of mushroom evolution.</title>
        <authorList>
            <person name="Varga T."/>
            <person name="Krizsan K."/>
            <person name="Foldi C."/>
            <person name="Dima B."/>
            <person name="Sanchez-Garcia M."/>
            <person name="Sanchez-Ramirez S."/>
            <person name="Szollosi G.J."/>
            <person name="Szarkandi J.G."/>
            <person name="Papp V."/>
            <person name="Albert L."/>
            <person name="Andreopoulos W."/>
            <person name="Angelini C."/>
            <person name="Antonin V."/>
            <person name="Barry K.W."/>
            <person name="Bougher N.L."/>
            <person name="Buchanan P."/>
            <person name="Buyck B."/>
            <person name="Bense V."/>
            <person name="Catcheside P."/>
            <person name="Chovatia M."/>
            <person name="Cooper J."/>
            <person name="Damon W."/>
            <person name="Desjardin D."/>
            <person name="Finy P."/>
            <person name="Geml J."/>
            <person name="Haridas S."/>
            <person name="Hughes K."/>
            <person name="Justo A."/>
            <person name="Karasinski D."/>
            <person name="Kautmanova I."/>
            <person name="Kiss B."/>
            <person name="Kocsube S."/>
            <person name="Kotiranta H."/>
            <person name="LaButti K.M."/>
            <person name="Lechner B.E."/>
            <person name="Liimatainen K."/>
            <person name="Lipzen A."/>
            <person name="Lukacs Z."/>
            <person name="Mihaltcheva S."/>
            <person name="Morgado L.N."/>
            <person name="Niskanen T."/>
            <person name="Noordeloos M.E."/>
            <person name="Ohm R.A."/>
            <person name="Ortiz-Santana B."/>
            <person name="Ovrebo C."/>
            <person name="Racz N."/>
            <person name="Riley R."/>
            <person name="Savchenko A."/>
            <person name="Shiryaev A."/>
            <person name="Soop K."/>
            <person name="Spirin V."/>
            <person name="Szebenyi C."/>
            <person name="Tomsovsky M."/>
            <person name="Tulloss R.E."/>
            <person name="Uehling J."/>
            <person name="Grigoriev I.V."/>
            <person name="Vagvolgyi C."/>
            <person name="Papp T."/>
            <person name="Martin F.M."/>
            <person name="Miettinen O."/>
            <person name="Hibbett D.S."/>
            <person name="Nagy L.G."/>
        </authorList>
    </citation>
    <scope>NUCLEOTIDE SEQUENCE [LARGE SCALE GENOMIC DNA]</scope>
    <source>
        <strain evidence="1 2">OMC1185</strain>
    </source>
</reference>
<dbReference type="Proteomes" id="UP000305948">
    <property type="component" value="Unassembled WGS sequence"/>
</dbReference>
<evidence type="ECO:0000313" key="2">
    <source>
        <dbReference type="Proteomes" id="UP000305948"/>
    </source>
</evidence>